<accession>A0A2C9D2C7</accession>
<gene>
    <name evidence="1" type="ORF">HDIA_0788</name>
</gene>
<keyword evidence="2" id="KW-1185">Reference proteome</keyword>
<dbReference type="AlphaFoldDB" id="A0A2C9D2C7"/>
<evidence type="ECO:0008006" key="3">
    <source>
        <dbReference type="Google" id="ProtNLM"/>
    </source>
</evidence>
<dbReference type="RefSeq" id="WP_099554573.1">
    <property type="nucleotide sequence ID" value="NZ_LT960614.1"/>
</dbReference>
<name>A0A2C9D2C7_9HYPH</name>
<dbReference type="KEGG" id="hdi:HDIA_0788"/>
<sequence>MYGGRYSDVLGFDDGGPVRRGQTAPAVVQEHGAEEAMPPTDGVSVDWLAAAFGMNRKDVASALRPCPIKSRKGVRKFYDLRTAAGYLVRPERELSAALASLKADDLPERLRESFWNAKMKELKFRAAAGDLWSTASVLDVLGETFKAIKKATQLWADTVEESLGLTPDQRNLVVELSDRLMSDIQTSLVHQAQSSATESYLATLDDETVPSA</sequence>
<proteinExistence type="predicted"/>
<protein>
    <recommendedName>
        <fullName evidence="3">Phage DNA packaging protein Nu1</fullName>
    </recommendedName>
</protein>
<dbReference type="OrthoDB" id="8480257at2"/>
<dbReference type="EMBL" id="LT960614">
    <property type="protein sequence ID" value="SON54329.1"/>
    <property type="molecule type" value="Genomic_DNA"/>
</dbReference>
<evidence type="ECO:0000313" key="1">
    <source>
        <dbReference type="EMBL" id="SON54329.1"/>
    </source>
</evidence>
<reference evidence="2" key="1">
    <citation type="submission" date="2017-09" db="EMBL/GenBank/DDBJ databases">
        <title>Genome sequence of Nannocystis excedens DSM 71.</title>
        <authorList>
            <person name="Blom J."/>
        </authorList>
    </citation>
    <scope>NUCLEOTIDE SEQUENCE [LARGE SCALE GENOMIC DNA]</scope>
    <source>
        <strain evidence="2">type strain: E19</strain>
    </source>
</reference>
<evidence type="ECO:0000313" key="2">
    <source>
        <dbReference type="Proteomes" id="UP000223606"/>
    </source>
</evidence>
<organism evidence="1 2">
    <name type="scientific">Hartmannibacter diazotrophicus</name>
    <dbReference type="NCBI Taxonomy" id="1482074"/>
    <lineage>
        <taxon>Bacteria</taxon>
        <taxon>Pseudomonadati</taxon>
        <taxon>Pseudomonadota</taxon>
        <taxon>Alphaproteobacteria</taxon>
        <taxon>Hyphomicrobiales</taxon>
        <taxon>Pleomorphomonadaceae</taxon>
        <taxon>Hartmannibacter</taxon>
    </lineage>
</organism>
<dbReference type="Proteomes" id="UP000223606">
    <property type="component" value="Chromosome 1"/>
</dbReference>